<dbReference type="EMBL" id="LGLN01000066">
    <property type="protein sequence ID" value="KPC27997.1"/>
    <property type="molecule type" value="Genomic_DNA"/>
</dbReference>
<reference evidence="1 2" key="2">
    <citation type="submission" date="2015-10" db="EMBL/GenBank/DDBJ databases">
        <title>Comparative genomics and high-throughput reverse genetic screens identify a new phytobacterial MAMP and an Arabidopsis receptor required for immune elicitation.</title>
        <authorList>
            <person name="Mott G.A."/>
            <person name="Thakur S."/>
            <person name="Wang P.W."/>
            <person name="Desveaux D."/>
            <person name="Guttman D.S."/>
        </authorList>
    </citation>
    <scope>NUCLEOTIDE SEQUENCE [LARGE SCALE GENOMIC DNA]</scope>
    <source>
        <strain evidence="1 2">0788_9</strain>
    </source>
</reference>
<sequence>MGRSGRKKARQYNPPDRPVCTITVIFCTGRLNASIACG</sequence>
<reference evidence="1 2" key="1">
    <citation type="submission" date="2015-07" db="EMBL/GenBank/DDBJ databases">
        <authorList>
            <person name="Noorani M."/>
        </authorList>
    </citation>
    <scope>NUCLEOTIDE SEQUENCE [LARGE SCALE GENOMIC DNA]</scope>
    <source>
        <strain evidence="1 2">0788_9</strain>
    </source>
</reference>
<accession>A0A0N0GE97</accession>
<organism evidence="1 2">
    <name type="scientific">Pseudomonas syringae pv. cilantro</name>
    <dbReference type="NCBI Taxonomy" id="81035"/>
    <lineage>
        <taxon>Bacteria</taxon>
        <taxon>Pseudomonadati</taxon>
        <taxon>Pseudomonadota</taxon>
        <taxon>Gammaproteobacteria</taxon>
        <taxon>Pseudomonadales</taxon>
        <taxon>Pseudomonadaceae</taxon>
        <taxon>Pseudomonas</taxon>
        <taxon>Pseudomonas syringae</taxon>
    </lineage>
</organism>
<proteinExistence type="predicted"/>
<protein>
    <submittedName>
        <fullName evidence="1">Uncharacterized protein</fullName>
    </submittedName>
</protein>
<gene>
    <name evidence="1" type="ORF">ABJ99_0066</name>
</gene>
<name>A0A0N0GE97_PSESX</name>
<evidence type="ECO:0000313" key="2">
    <source>
        <dbReference type="Proteomes" id="UP000037891"/>
    </source>
</evidence>
<dbReference type="Proteomes" id="UP000037891">
    <property type="component" value="Unassembled WGS sequence"/>
</dbReference>
<evidence type="ECO:0000313" key="1">
    <source>
        <dbReference type="EMBL" id="KPC27997.1"/>
    </source>
</evidence>
<comment type="caution">
    <text evidence="1">The sequence shown here is derived from an EMBL/GenBank/DDBJ whole genome shotgun (WGS) entry which is preliminary data.</text>
</comment>
<dbReference type="AlphaFoldDB" id="A0A0N0GE97"/>